<sequence length="420" mass="47283">MDQELRMHVSQWLAHFGIDTPADGVSTGIMLLGSLLIALIGYLIVKRGVVQAMNLVIMRSKVTWDDIFMRHQVLEKFALLVPTLILSILLPLALVEHPLLSGLVDRLLDVAVVILFVRGVYCALDALNEIADVNLISRRLPIKSFVQLLKLFMFFVAIIISISVLAQQSPVYFLSGLGVATGLVMLVFRDTILGFVAGIQLAANRMVSPGDWIQMDKYGADGAVEEVSLTTVKVRNWDRTLTMIPAYALVSDAFKNWRGMQESGGRRIKRAVNIDIDSIAFLNEEQKQRLGKINLLKEYLARKEAEITEFNANVEDGDMPVNSRNLTNVGTFRAYLLEYMHKHPKVHQEMTLLVRQLAPTTEGLPIEIYIFTNDTRWAIYEDIQADIFDHIYAVLPQFNLRAFQSPTGGDVRSLKTERPL</sequence>
<keyword evidence="5 6" id="KW-0472">Membrane</keyword>
<dbReference type="InterPro" id="IPR023408">
    <property type="entry name" value="MscS_beta-dom_sf"/>
</dbReference>
<feature type="transmembrane region" description="Helical" evidence="6">
    <location>
        <begin position="77"/>
        <end position="95"/>
    </location>
</feature>
<dbReference type="InterPro" id="IPR006685">
    <property type="entry name" value="MscS_channel_2nd"/>
</dbReference>
<feature type="transmembrane region" description="Helical" evidence="6">
    <location>
        <begin position="148"/>
        <end position="166"/>
    </location>
</feature>
<evidence type="ECO:0000259" key="8">
    <source>
        <dbReference type="Pfam" id="PF21082"/>
    </source>
</evidence>
<dbReference type="Pfam" id="PF21082">
    <property type="entry name" value="MS_channel_3rd"/>
    <property type="match status" value="1"/>
</dbReference>
<gene>
    <name evidence="9" type="primary">ybdG</name>
    <name evidence="9" type="ORF">TUM4630_27560</name>
</gene>
<dbReference type="PANTHER" id="PTHR30414">
    <property type="entry name" value="MINICONDUCTANCE MECHANOSENSITIVE CHANNEL YBDG"/>
    <property type="match status" value="1"/>
</dbReference>
<feature type="transmembrane region" description="Helical" evidence="6">
    <location>
        <begin position="172"/>
        <end position="196"/>
    </location>
</feature>
<keyword evidence="4 6" id="KW-1133">Transmembrane helix</keyword>
<dbReference type="InterPro" id="IPR049278">
    <property type="entry name" value="MS_channel_C"/>
</dbReference>
<protein>
    <submittedName>
        <fullName evidence="9">Small conductance mechanosensitive ion channel protein YbdG</fullName>
    </submittedName>
</protein>
<dbReference type="InterPro" id="IPR030192">
    <property type="entry name" value="YbdG"/>
</dbReference>
<feature type="transmembrane region" description="Helical" evidence="6">
    <location>
        <begin position="25"/>
        <end position="45"/>
    </location>
</feature>
<dbReference type="PANTHER" id="PTHR30414:SF0">
    <property type="entry name" value="MINICONDUCTANCE MECHANOSENSITIVE CHANNEL YBDG"/>
    <property type="match status" value="1"/>
</dbReference>
<dbReference type="SUPFAM" id="SSF50182">
    <property type="entry name" value="Sm-like ribonucleoproteins"/>
    <property type="match status" value="1"/>
</dbReference>
<accession>A0ABQ4PM52</accession>
<feature type="domain" description="Mechanosensitive ion channel MscS" evidence="7">
    <location>
        <begin position="190"/>
        <end position="258"/>
    </location>
</feature>
<evidence type="ECO:0000256" key="1">
    <source>
        <dbReference type="ARBA" id="ARBA00004127"/>
    </source>
</evidence>
<evidence type="ECO:0000256" key="4">
    <source>
        <dbReference type="ARBA" id="ARBA00022989"/>
    </source>
</evidence>
<dbReference type="Proteomes" id="UP000761574">
    <property type="component" value="Unassembled WGS sequence"/>
</dbReference>
<dbReference type="Pfam" id="PF00924">
    <property type="entry name" value="MS_channel_2nd"/>
    <property type="match status" value="1"/>
</dbReference>
<feature type="domain" description="Mechanosensitive ion channel MscS C-terminal" evidence="8">
    <location>
        <begin position="335"/>
        <end position="398"/>
    </location>
</feature>
<keyword evidence="3 6" id="KW-0812">Transmembrane</keyword>
<keyword evidence="10" id="KW-1185">Reference proteome</keyword>
<evidence type="ECO:0000256" key="5">
    <source>
        <dbReference type="ARBA" id="ARBA00023136"/>
    </source>
</evidence>
<proteinExistence type="inferred from homology"/>
<evidence type="ECO:0000313" key="10">
    <source>
        <dbReference type="Proteomes" id="UP000761574"/>
    </source>
</evidence>
<comment type="subcellular location">
    <subcellularLocation>
        <location evidence="1">Endomembrane system</location>
        <topology evidence="1">Multi-pass membrane protein</topology>
    </subcellularLocation>
</comment>
<comment type="similarity">
    <text evidence="2">Belongs to the MscS (TC 1.A.23) family.</text>
</comment>
<dbReference type="Gene3D" id="2.30.30.60">
    <property type="match status" value="1"/>
</dbReference>
<evidence type="ECO:0000256" key="2">
    <source>
        <dbReference type="ARBA" id="ARBA00008017"/>
    </source>
</evidence>
<evidence type="ECO:0000259" key="7">
    <source>
        <dbReference type="Pfam" id="PF00924"/>
    </source>
</evidence>
<dbReference type="InterPro" id="IPR010920">
    <property type="entry name" value="LSM_dom_sf"/>
</dbReference>
<reference evidence="9 10" key="1">
    <citation type="submission" date="2021-05" db="EMBL/GenBank/DDBJ databases">
        <title>Molecular characterization for Shewanella algae harboring chromosomal blaOXA-55-like strains isolated from clinical and environment sample.</title>
        <authorList>
            <person name="Ohama Y."/>
            <person name="Aoki K."/>
            <person name="Harada S."/>
            <person name="Moriya K."/>
            <person name="Ishii Y."/>
            <person name="Tateda K."/>
        </authorList>
    </citation>
    <scope>NUCLEOTIDE SEQUENCE [LARGE SCALE GENOMIC DNA]</scope>
    <source>
        <strain evidence="9 10">LMG 23746</strain>
    </source>
</reference>
<dbReference type="EMBL" id="BPFB01000036">
    <property type="protein sequence ID" value="GIU49282.1"/>
    <property type="molecule type" value="Genomic_DNA"/>
</dbReference>
<organism evidence="9 10">
    <name type="scientific">Shewanella algidipiscicola</name>
    <dbReference type="NCBI Taxonomy" id="614070"/>
    <lineage>
        <taxon>Bacteria</taxon>
        <taxon>Pseudomonadati</taxon>
        <taxon>Pseudomonadota</taxon>
        <taxon>Gammaproteobacteria</taxon>
        <taxon>Alteromonadales</taxon>
        <taxon>Shewanellaceae</taxon>
        <taxon>Shewanella</taxon>
    </lineage>
</organism>
<comment type="caution">
    <text evidence="9">The sequence shown here is derived from an EMBL/GenBank/DDBJ whole genome shotgun (WGS) entry which is preliminary data.</text>
</comment>
<dbReference type="RefSeq" id="WP_110456889.1">
    <property type="nucleotide sequence ID" value="NZ_BPFB01000036.1"/>
</dbReference>
<evidence type="ECO:0000256" key="3">
    <source>
        <dbReference type="ARBA" id="ARBA00022692"/>
    </source>
</evidence>
<evidence type="ECO:0000256" key="6">
    <source>
        <dbReference type="SAM" id="Phobius"/>
    </source>
</evidence>
<name>A0ABQ4PM52_9GAMM</name>
<evidence type="ECO:0000313" key="9">
    <source>
        <dbReference type="EMBL" id="GIU49282.1"/>
    </source>
</evidence>